<reference evidence="1" key="1">
    <citation type="submission" date="2022-09" db="EMBL/GenBank/DDBJ databases">
        <title>Fusarium specimens isolated from Avocado Roots.</title>
        <authorList>
            <person name="Stajich J."/>
            <person name="Roper C."/>
            <person name="Heimlech-Rivalta G."/>
        </authorList>
    </citation>
    <scope>NUCLEOTIDE SEQUENCE</scope>
    <source>
        <strain evidence="1">CF00095</strain>
    </source>
</reference>
<evidence type="ECO:0000313" key="2">
    <source>
        <dbReference type="Proteomes" id="UP001152024"/>
    </source>
</evidence>
<keyword evidence="2" id="KW-1185">Reference proteome</keyword>
<sequence>MTTPNAPTGVAAEHLKLEPPLPNGDFDLPWPGLYPTLGQRRTYIAAFMRWYLWLPDFEERQRKLREQAEQYATEIYISHKKEPQSSMEFEALVDWVVWRSWFNGLPEEQRPTWPWHGIVPPRTEDDTGSTKFAELKESWDGKYLFLPEQPISANPATADSVRQQEVINRLRQIEKEYYKRD</sequence>
<organism evidence="1 2">
    <name type="scientific">Fusarium equiseti</name>
    <name type="common">Fusarium scirpi</name>
    <dbReference type="NCBI Taxonomy" id="61235"/>
    <lineage>
        <taxon>Eukaryota</taxon>
        <taxon>Fungi</taxon>
        <taxon>Dikarya</taxon>
        <taxon>Ascomycota</taxon>
        <taxon>Pezizomycotina</taxon>
        <taxon>Sordariomycetes</taxon>
        <taxon>Hypocreomycetidae</taxon>
        <taxon>Hypocreales</taxon>
        <taxon>Nectriaceae</taxon>
        <taxon>Fusarium</taxon>
        <taxon>Fusarium incarnatum-equiseti species complex</taxon>
    </lineage>
</organism>
<name>A0ABQ8RJC0_FUSEQ</name>
<proteinExistence type="predicted"/>
<dbReference type="EMBL" id="JAOQBH010000005">
    <property type="protein sequence ID" value="KAJ4136430.1"/>
    <property type="molecule type" value="Genomic_DNA"/>
</dbReference>
<accession>A0ABQ8RJC0</accession>
<gene>
    <name evidence="1" type="ORF">NW768_004043</name>
</gene>
<dbReference type="Proteomes" id="UP001152024">
    <property type="component" value="Unassembled WGS sequence"/>
</dbReference>
<comment type="caution">
    <text evidence="1">The sequence shown here is derived from an EMBL/GenBank/DDBJ whole genome shotgun (WGS) entry which is preliminary data.</text>
</comment>
<evidence type="ECO:0000313" key="1">
    <source>
        <dbReference type="EMBL" id="KAJ4136430.1"/>
    </source>
</evidence>
<protein>
    <submittedName>
        <fullName evidence="1">Uncharacterized protein</fullName>
    </submittedName>
</protein>